<dbReference type="Gene3D" id="3.10.450.50">
    <property type="match status" value="1"/>
</dbReference>
<evidence type="ECO:0000313" key="2">
    <source>
        <dbReference type="EMBL" id="GHE69273.1"/>
    </source>
</evidence>
<gene>
    <name evidence="2" type="ORF">GCM10014715_23900</name>
</gene>
<dbReference type="SUPFAM" id="SSF54427">
    <property type="entry name" value="NTF2-like"/>
    <property type="match status" value="1"/>
</dbReference>
<evidence type="ECO:0000313" key="3">
    <source>
        <dbReference type="Proteomes" id="UP000641386"/>
    </source>
</evidence>
<reference evidence="2" key="2">
    <citation type="submission" date="2020-09" db="EMBL/GenBank/DDBJ databases">
        <authorList>
            <person name="Sun Q."/>
            <person name="Ohkuma M."/>
        </authorList>
    </citation>
    <scope>NUCLEOTIDE SEQUENCE</scope>
    <source>
        <strain evidence="2">JCM 3302</strain>
    </source>
</reference>
<accession>A0A918ZV69</accession>
<keyword evidence="3" id="KW-1185">Reference proteome</keyword>
<dbReference type="RefSeq" id="WP_189899360.1">
    <property type="nucleotide sequence ID" value="NZ_BNBC01000008.1"/>
</dbReference>
<proteinExistence type="predicted"/>
<dbReference type="Proteomes" id="UP000641386">
    <property type="component" value="Unassembled WGS sequence"/>
</dbReference>
<comment type="caution">
    <text evidence="2">The sequence shown here is derived from an EMBL/GenBank/DDBJ whole genome shotgun (WGS) entry which is preliminary data.</text>
</comment>
<dbReference type="InterPro" id="IPR032710">
    <property type="entry name" value="NTF2-like_dom_sf"/>
</dbReference>
<feature type="domain" description="SnoaL-like" evidence="1">
    <location>
        <begin position="9"/>
        <end position="130"/>
    </location>
</feature>
<dbReference type="Pfam" id="PF13474">
    <property type="entry name" value="SnoaL_3"/>
    <property type="match status" value="1"/>
</dbReference>
<evidence type="ECO:0000259" key="1">
    <source>
        <dbReference type="Pfam" id="PF13474"/>
    </source>
</evidence>
<organism evidence="2 3">
    <name type="scientific">Streptomyces spiralis</name>
    <dbReference type="NCBI Taxonomy" id="66376"/>
    <lineage>
        <taxon>Bacteria</taxon>
        <taxon>Bacillati</taxon>
        <taxon>Actinomycetota</taxon>
        <taxon>Actinomycetes</taxon>
        <taxon>Kitasatosporales</taxon>
        <taxon>Streptomycetaceae</taxon>
        <taxon>Streptomyces</taxon>
    </lineage>
</organism>
<protein>
    <recommendedName>
        <fullName evidence="1">SnoaL-like domain-containing protein</fullName>
    </recommendedName>
</protein>
<dbReference type="AlphaFoldDB" id="A0A918ZV69"/>
<reference evidence="2" key="1">
    <citation type="journal article" date="2014" name="Int. J. Syst. Evol. Microbiol.">
        <title>Complete genome sequence of Corynebacterium casei LMG S-19264T (=DSM 44701T), isolated from a smear-ripened cheese.</title>
        <authorList>
            <consortium name="US DOE Joint Genome Institute (JGI-PGF)"/>
            <person name="Walter F."/>
            <person name="Albersmeier A."/>
            <person name="Kalinowski J."/>
            <person name="Ruckert C."/>
        </authorList>
    </citation>
    <scope>NUCLEOTIDE SEQUENCE</scope>
    <source>
        <strain evidence="2">JCM 3302</strain>
    </source>
</reference>
<dbReference type="EMBL" id="BNBC01000008">
    <property type="protein sequence ID" value="GHE69273.1"/>
    <property type="molecule type" value="Genomic_DNA"/>
</dbReference>
<dbReference type="InterPro" id="IPR037401">
    <property type="entry name" value="SnoaL-like"/>
</dbReference>
<name>A0A918ZV69_9ACTN</name>
<sequence>MGNHEEDAIRRRIDAIVQAIGSKDLEGLKQVYAVDVVSYDIDPPLQRVGIEAKLRNWANVFTVFDRVTYEVRDLAVVLSDDLAFGYAFARLSGTLKNGTATNGMWVRVTYCFCKTDGAWLITHDHVSVPLDVRSGNGVVDLEP</sequence>